<keyword evidence="2" id="KW-1185">Reference proteome</keyword>
<proteinExistence type="predicted"/>
<dbReference type="EMBL" id="JAOQJE010000004">
    <property type="protein sequence ID" value="MCU6788571.1"/>
    <property type="molecule type" value="Genomic_DNA"/>
</dbReference>
<gene>
    <name evidence="1" type="ORF">OCV66_05630</name>
</gene>
<comment type="caution">
    <text evidence="1">The sequence shown here is derived from an EMBL/GenBank/DDBJ whole genome shotgun (WGS) entry which is preliminary data.</text>
</comment>
<accession>A0ABT2U2W9</accession>
<evidence type="ECO:0008006" key="3">
    <source>
        <dbReference type="Google" id="ProtNLM"/>
    </source>
</evidence>
<evidence type="ECO:0000313" key="2">
    <source>
        <dbReference type="Proteomes" id="UP001652397"/>
    </source>
</evidence>
<organism evidence="1 2">
    <name type="scientific">Agathobaculum ammoniilyticum</name>
    <dbReference type="NCBI Taxonomy" id="2981778"/>
    <lineage>
        <taxon>Bacteria</taxon>
        <taxon>Bacillati</taxon>
        <taxon>Bacillota</taxon>
        <taxon>Clostridia</taxon>
        <taxon>Eubacteriales</taxon>
        <taxon>Butyricicoccaceae</taxon>
        <taxon>Agathobaculum</taxon>
    </lineage>
</organism>
<dbReference type="RefSeq" id="WP_147573892.1">
    <property type="nucleotide sequence ID" value="NZ_JAOQJE010000004.1"/>
</dbReference>
<protein>
    <recommendedName>
        <fullName evidence="3">Rubredoxin-like domain-containing protein</fullName>
    </recommendedName>
</protein>
<name>A0ABT2U2W9_9FIRM</name>
<sequence>MGRLTWKTPDGVWGVKGVEWGEVPQALYGPLCKLKDYEDVCDSPRVAASYLDGDLGPVQYRLIDREHNVYQCGECGHIARFEAAGPHENGWNTCPSCARMIADAPEEDDDEPA</sequence>
<dbReference type="Proteomes" id="UP001652397">
    <property type="component" value="Unassembled WGS sequence"/>
</dbReference>
<reference evidence="1 2" key="1">
    <citation type="journal article" date="2021" name="ISME Commun">
        <title>Automated analysis of genomic sequences facilitates high-throughput and comprehensive description of bacteria.</title>
        <authorList>
            <person name="Hitch T.C.A."/>
        </authorList>
    </citation>
    <scope>NUCLEOTIDE SEQUENCE [LARGE SCALE GENOMIC DNA]</scope>
    <source>
        <strain evidence="1 2">Sanger_34</strain>
    </source>
</reference>
<evidence type="ECO:0000313" key="1">
    <source>
        <dbReference type="EMBL" id="MCU6788571.1"/>
    </source>
</evidence>